<dbReference type="AlphaFoldDB" id="A0A4U1BUS8"/>
<proteinExistence type="predicted"/>
<protein>
    <submittedName>
        <fullName evidence="3">Uncharacterized protein</fullName>
    </submittedName>
</protein>
<sequence length="195" mass="21902">MKKFIFFILIVFATPAFSQDKYQKINEKRIHINSNGMKVLGGWALTNLTIGGLAYFNSSGKKKYFNQMNVMWNVVNLGLATAGYFGAKADLKEQLSFAQSIHDQQKIEKILLLNAGLDVGYMATGLFLNERGIRKSSDRLKGYGQSLILQGAFLLVFDGAMYAIHQKNGKGFDKFLNQMSFNFDGKQVGILYKLN</sequence>
<dbReference type="Pfam" id="PF22503">
    <property type="entry name" value="DUF6992"/>
    <property type="match status" value="1"/>
</dbReference>
<keyword evidence="2" id="KW-0732">Signal</keyword>
<dbReference type="Proteomes" id="UP000308181">
    <property type="component" value="Unassembled WGS sequence"/>
</dbReference>
<feature type="signal peptide" evidence="2">
    <location>
        <begin position="1"/>
        <end position="18"/>
    </location>
</feature>
<evidence type="ECO:0000313" key="3">
    <source>
        <dbReference type="EMBL" id="TKB96012.1"/>
    </source>
</evidence>
<evidence type="ECO:0000313" key="4">
    <source>
        <dbReference type="Proteomes" id="UP000308181"/>
    </source>
</evidence>
<keyword evidence="1" id="KW-1133">Transmembrane helix</keyword>
<keyword evidence="1" id="KW-0812">Transmembrane</keyword>
<keyword evidence="1" id="KW-0472">Membrane</keyword>
<evidence type="ECO:0000256" key="2">
    <source>
        <dbReference type="SAM" id="SignalP"/>
    </source>
</evidence>
<dbReference type="RefSeq" id="WP_136827387.1">
    <property type="nucleotide sequence ID" value="NZ_SWBP01000006.1"/>
</dbReference>
<dbReference type="OrthoDB" id="1122568at2"/>
<feature type="chain" id="PRO_5020998451" evidence="2">
    <location>
        <begin position="19"/>
        <end position="195"/>
    </location>
</feature>
<accession>A0A4U1BUS8</accession>
<name>A0A4U1BUS8_9SPHI</name>
<dbReference type="EMBL" id="SWBP01000006">
    <property type="protein sequence ID" value="TKB96012.1"/>
    <property type="molecule type" value="Genomic_DNA"/>
</dbReference>
<comment type="caution">
    <text evidence="3">The sequence shown here is derived from an EMBL/GenBank/DDBJ whole genome shotgun (WGS) entry which is preliminary data.</text>
</comment>
<organism evidence="3 4">
    <name type="scientific">Pedobacter cryophilus</name>
    <dbReference type="NCBI Taxonomy" id="2571271"/>
    <lineage>
        <taxon>Bacteria</taxon>
        <taxon>Pseudomonadati</taxon>
        <taxon>Bacteroidota</taxon>
        <taxon>Sphingobacteriia</taxon>
        <taxon>Sphingobacteriales</taxon>
        <taxon>Sphingobacteriaceae</taxon>
        <taxon>Pedobacter</taxon>
    </lineage>
</organism>
<feature type="transmembrane region" description="Helical" evidence="1">
    <location>
        <begin position="147"/>
        <end position="164"/>
    </location>
</feature>
<keyword evidence="4" id="KW-1185">Reference proteome</keyword>
<reference evidence="3 4" key="1">
    <citation type="submission" date="2019-04" db="EMBL/GenBank/DDBJ databases">
        <title>Pedobacter sp. AR-3-17 sp. nov., isolated from Arctic soil.</title>
        <authorList>
            <person name="Dahal R.H."/>
            <person name="Kim D.-U."/>
        </authorList>
    </citation>
    <scope>NUCLEOTIDE SEQUENCE [LARGE SCALE GENOMIC DNA]</scope>
    <source>
        <strain evidence="3 4">AR-3-17</strain>
    </source>
</reference>
<evidence type="ECO:0000256" key="1">
    <source>
        <dbReference type="SAM" id="Phobius"/>
    </source>
</evidence>
<gene>
    <name evidence="3" type="ORF">FA046_15190</name>
</gene>
<dbReference type="InterPro" id="IPR054261">
    <property type="entry name" value="DUF6992"/>
</dbReference>
<feature type="transmembrane region" description="Helical" evidence="1">
    <location>
        <begin position="42"/>
        <end position="58"/>
    </location>
</feature>
<feature type="transmembrane region" description="Helical" evidence="1">
    <location>
        <begin position="70"/>
        <end position="87"/>
    </location>
</feature>